<protein>
    <recommendedName>
        <fullName evidence="3">DUF1365 family protein</fullName>
    </recommendedName>
</protein>
<evidence type="ECO:0008006" key="3">
    <source>
        <dbReference type="Google" id="ProtNLM"/>
    </source>
</evidence>
<proteinExistence type="predicted"/>
<dbReference type="PANTHER" id="PTHR33973">
    <property type="entry name" value="OS07G0153300 PROTEIN"/>
    <property type="match status" value="1"/>
</dbReference>
<sequence length="242" mass="27970">MSGVYLYDVVVGHTRHCAPQRSFQHRLYTWLVDLDALPNLPYPLRVLARFEARDHLGDPRRTIRENLDRWLARHDVNLRGGRVLMLAHARVLGYVFNPVTIYWCHQPDGNLECIVAEVHNTYGERHCYLVHPDAAGTGETDKQLYVSPFLPDQGSYRMRLPLPGERLRLHIDLLDGNRTLLTATMHGRRQPATPSRLLRSALRRPLVPHSVAALIRRHGIALWLRRAPQWSRQPHSHQDGVR</sequence>
<gene>
    <name evidence="1" type="ORF">A8926_2219</name>
</gene>
<reference evidence="1" key="1">
    <citation type="submission" date="2017-12" db="EMBL/GenBank/DDBJ databases">
        <title>Sequencing the genomes of 1000 Actinobacteria strains.</title>
        <authorList>
            <person name="Klenk H.-P."/>
        </authorList>
    </citation>
    <scope>NUCLEOTIDE SEQUENCE [LARGE SCALE GENOMIC DNA]</scope>
    <source>
        <strain evidence="1">DSM 44228</strain>
    </source>
</reference>
<keyword evidence="2" id="KW-1185">Reference proteome</keyword>
<dbReference type="Pfam" id="PF07103">
    <property type="entry name" value="DUF1365"/>
    <property type="match status" value="1"/>
</dbReference>
<evidence type="ECO:0000313" key="2">
    <source>
        <dbReference type="Proteomes" id="UP000233786"/>
    </source>
</evidence>
<dbReference type="OrthoDB" id="9778801at2"/>
<dbReference type="EMBL" id="PJNB01000001">
    <property type="protein sequence ID" value="PKW14590.1"/>
    <property type="molecule type" value="Genomic_DNA"/>
</dbReference>
<dbReference type="AlphaFoldDB" id="A0A2N3XVF3"/>
<evidence type="ECO:0000313" key="1">
    <source>
        <dbReference type="EMBL" id="PKW14590.1"/>
    </source>
</evidence>
<organism evidence="1 2">
    <name type="scientific">Saccharopolyspora spinosa</name>
    <dbReference type="NCBI Taxonomy" id="60894"/>
    <lineage>
        <taxon>Bacteria</taxon>
        <taxon>Bacillati</taxon>
        <taxon>Actinomycetota</taxon>
        <taxon>Actinomycetes</taxon>
        <taxon>Pseudonocardiales</taxon>
        <taxon>Pseudonocardiaceae</taxon>
        <taxon>Saccharopolyspora</taxon>
    </lineage>
</organism>
<name>A0A2N3XVF3_SACSN</name>
<accession>A0A2N3XVF3</accession>
<dbReference type="RefSeq" id="WP_083821870.1">
    <property type="nucleotide sequence ID" value="NZ_CP061007.1"/>
</dbReference>
<comment type="caution">
    <text evidence="1">The sequence shown here is derived from an EMBL/GenBank/DDBJ whole genome shotgun (WGS) entry which is preliminary data.</text>
</comment>
<dbReference type="InterPro" id="IPR010775">
    <property type="entry name" value="DUF1365"/>
</dbReference>
<dbReference type="PANTHER" id="PTHR33973:SF4">
    <property type="entry name" value="OS07G0153300 PROTEIN"/>
    <property type="match status" value="1"/>
</dbReference>
<dbReference type="STRING" id="994479.GCA_000194155_01857"/>
<dbReference type="Proteomes" id="UP000233786">
    <property type="component" value="Unassembled WGS sequence"/>
</dbReference>